<keyword evidence="3 5" id="KW-0863">Zinc-finger</keyword>
<feature type="region of interest" description="Disordered" evidence="6">
    <location>
        <begin position="391"/>
        <end position="417"/>
    </location>
</feature>
<feature type="domain" description="C2H2-type" evidence="7">
    <location>
        <begin position="375"/>
        <end position="402"/>
    </location>
</feature>
<name>A0ABQ7QZK3_PLUXY</name>
<dbReference type="SUPFAM" id="SSF57667">
    <property type="entry name" value="beta-beta-alpha zinc fingers"/>
    <property type="match status" value="2"/>
</dbReference>
<dbReference type="Gene3D" id="3.30.160.60">
    <property type="entry name" value="Classic Zinc Finger"/>
    <property type="match status" value="5"/>
</dbReference>
<gene>
    <name evidence="8" type="ORF">JYU34_003254</name>
</gene>
<dbReference type="PROSITE" id="PS00028">
    <property type="entry name" value="ZINC_FINGER_C2H2_1"/>
    <property type="match status" value="4"/>
</dbReference>
<feature type="compositionally biased region" description="Basic residues" evidence="6">
    <location>
        <begin position="405"/>
        <end position="414"/>
    </location>
</feature>
<evidence type="ECO:0000259" key="7">
    <source>
        <dbReference type="PROSITE" id="PS50157"/>
    </source>
</evidence>
<keyword evidence="1" id="KW-0479">Metal-binding</keyword>
<organism evidence="8 9">
    <name type="scientific">Plutella xylostella</name>
    <name type="common">Diamondback moth</name>
    <name type="synonym">Plutella maculipennis</name>
    <dbReference type="NCBI Taxonomy" id="51655"/>
    <lineage>
        <taxon>Eukaryota</taxon>
        <taxon>Metazoa</taxon>
        <taxon>Ecdysozoa</taxon>
        <taxon>Arthropoda</taxon>
        <taxon>Hexapoda</taxon>
        <taxon>Insecta</taxon>
        <taxon>Pterygota</taxon>
        <taxon>Neoptera</taxon>
        <taxon>Endopterygota</taxon>
        <taxon>Lepidoptera</taxon>
        <taxon>Glossata</taxon>
        <taxon>Ditrysia</taxon>
        <taxon>Yponomeutoidea</taxon>
        <taxon>Plutellidae</taxon>
        <taxon>Plutella</taxon>
    </lineage>
</organism>
<reference evidence="8 9" key="1">
    <citation type="submission" date="2021-06" db="EMBL/GenBank/DDBJ databases">
        <title>A haploid diamondback moth (Plutella xylostella L.) genome assembly resolves 31 chromosomes and identifies a diamide resistance mutation.</title>
        <authorList>
            <person name="Ward C.M."/>
            <person name="Perry K.D."/>
            <person name="Baker G."/>
            <person name="Powis K."/>
            <person name="Heckel D.G."/>
            <person name="Baxter S.W."/>
        </authorList>
    </citation>
    <scope>NUCLEOTIDE SEQUENCE [LARGE SCALE GENOMIC DNA]</scope>
    <source>
        <strain evidence="8 9">LV</strain>
        <tissue evidence="8">Single pupa</tissue>
    </source>
</reference>
<dbReference type="InterPro" id="IPR013087">
    <property type="entry name" value="Znf_C2H2_type"/>
</dbReference>
<feature type="domain" description="C2H2-type" evidence="7">
    <location>
        <begin position="286"/>
        <end position="314"/>
    </location>
</feature>
<proteinExistence type="predicted"/>
<dbReference type="PANTHER" id="PTHR19818">
    <property type="entry name" value="ZINC FINGER PROTEIN ZIC AND GLI"/>
    <property type="match status" value="1"/>
</dbReference>
<evidence type="ECO:0000256" key="6">
    <source>
        <dbReference type="SAM" id="MobiDB-lite"/>
    </source>
</evidence>
<comment type="caution">
    <text evidence="8">The sequence shown here is derived from an EMBL/GenBank/DDBJ whole genome shotgun (WGS) entry which is preliminary data.</text>
</comment>
<keyword evidence="4" id="KW-0862">Zinc</keyword>
<evidence type="ECO:0000313" key="9">
    <source>
        <dbReference type="Proteomes" id="UP000823941"/>
    </source>
</evidence>
<feature type="domain" description="C2H2-type" evidence="7">
    <location>
        <begin position="315"/>
        <end position="344"/>
    </location>
</feature>
<keyword evidence="9" id="KW-1185">Reference proteome</keyword>
<evidence type="ECO:0000256" key="5">
    <source>
        <dbReference type="PROSITE-ProRule" id="PRU00042"/>
    </source>
</evidence>
<evidence type="ECO:0000256" key="3">
    <source>
        <dbReference type="ARBA" id="ARBA00022771"/>
    </source>
</evidence>
<dbReference type="PANTHER" id="PTHR19818:SF139">
    <property type="entry name" value="PAIR-RULE PROTEIN ODD-PAIRED"/>
    <property type="match status" value="1"/>
</dbReference>
<feature type="domain" description="C2H2-type" evidence="7">
    <location>
        <begin position="208"/>
        <end position="237"/>
    </location>
</feature>
<dbReference type="EMBL" id="JAHIBW010000005">
    <property type="protein sequence ID" value="KAG7310471.1"/>
    <property type="molecule type" value="Genomic_DNA"/>
</dbReference>
<protein>
    <recommendedName>
        <fullName evidence="7">C2H2-type domain-containing protein</fullName>
    </recommendedName>
</protein>
<keyword evidence="2" id="KW-0677">Repeat</keyword>
<dbReference type="Proteomes" id="UP000823941">
    <property type="component" value="Chromosome 5"/>
</dbReference>
<accession>A0ABQ7QZK3</accession>
<evidence type="ECO:0000256" key="2">
    <source>
        <dbReference type="ARBA" id="ARBA00022737"/>
    </source>
</evidence>
<evidence type="ECO:0000256" key="1">
    <source>
        <dbReference type="ARBA" id="ARBA00022723"/>
    </source>
</evidence>
<dbReference type="PROSITE" id="PS50157">
    <property type="entry name" value="ZINC_FINGER_C2H2_2"/>
    <property type="match status" value="5"/>
</dbReference>
<feature type="compositionally biased region" description="Basic and acidic residues" evidence="6">
    <location>
        <begin position="391"/>
        <end position="401"/>
    </location>
</feature>
<evidence type="ECO:0000256" key="4">
    <source>
        <dbReference type="ARBA" id="ARBA00022833"/>
    </source>
</evidence>
<dbReference type="SMART" id="SM00355">
    <property type="entry name" value="ZnF_C2H2"/>
    <property type="match status" value="6"/>
</dbReference>
<evidence type="ECO:0000313" key="8">
    <source>
        <dbReference type="EMBL" id="KAG7310471.1"/>
    </source>
</evidence>
<sequence length="721" mass="79115">MFISHEKSPSKMKFQKPNILRRRVKVAAKSSLLSATTDMAVVNQPQIATKLPDWSAANFSKHKCSKPAHFMKKPVMQRIKLDSYVSEDNKIKMQEIDDKTSNARNDNVILNNNQEIGGLTRQMHTDFKLENCMFDIGEKTLEDFQHGQISYGNAEINWGLASVDNEKPNPLVQYVETEQCNGSDYSNAEGCVVTSNLQLDINSVVVTYLCDHADCNKEFATEAKLKKHKTTHTNATFLNKVLKQSIECPAGRGGGGPESACDKVFTVRADMLQHLKDEHTLEDALYSCPSCSRRFFWSGGLRSHARACEGGRAPLACAWPGCGRQFRQPCRLKEHARAHTGDKPYPCRFPNCGWSFRNASKLHRHARRHTGERRHRCEQCGRAFLRAEHLREHAARHERPPRPPRPSKHGRKKRDTVVMLDSQTTAEDTDGGDTAEAVFCLQLSKSEDLDDSACETERAVAPIVAPLAPSKIESDWSDGEDPFLMRPPSASTITLEPPSALEATSLEANPLEGGPLEACGSLEAGVSLEESGSFEEGVSLEACNSLEEAVSMEACGSLEEAVSMEACGSLEEGVSLEACGSLSAWCDGEGRAARTHCTWPLAPRDDAVLVLEGDVQVELSQGAERKVYTIRSDLFLHGNILHSEDSESGVAVSAAATESAADAAGAAEQGAPLEDLGLLDAHTAIDLMQEELMYTDVNESSYHLLSDGDIQTFYTHAAPRR</sequence>
<dbReference type="InterPro" id="IPR036236">
    <property type="entry name" value="Znf_C2H2_sf"/>
</dbReference>
<dbReference type="Pfam" id="PF00096">
    <property type="entry name" value="zf-C2H2"/>
    <property type="match status" value="1"/>
</dbReference>
<feature type="domain" description="C2H2-type" evidence="7">
    <location>
        <begin position="345"/>
        <end position="374"/>
    </location>
</feature>
<dbReference type="InterPro" id="IPR050329">
    <property type="entry name" value="GLI_C2H2-zinc-finger"/>
</dbReference>